<organism evidence="1 2">
    <name type="scientific">Russula ochroleuca</name>
    <dbReference type="NCBI Taxonomy" id="152965"/>
    <lineage>
        <taxon>Eukaryota</taxon>
        <taxon>Fungi</taxon>
        <taxon>Dikarya</taxon>
        <taxon>Basidiomycota</taxon>
        <taxon>Agaricomycotina</taxon>
        <taxon>Agaricomycetes</taxon>
        <taxon>Russulales</taxon>
        <taxon>Russulaceae</taxon>
        <taxon>Russula</taxon>
    </lineage>
</organism>
<evidence type="ECO:0008006" key="3">
    <source>
        <dbReference type="Google" id="ProtNLM"/>
    </source>
</evidence>
<name>A0A9P5JUH8_9AGAM</name>
<gene>
    <name evidence="1" type="ORF">DFH94DRAFT_361080</name>
</gene>
<sequence length="519" mass="59874">MTYLAPSTSSLWSTERFGQGLGPSGNSQWQSPLAYMASIQILDDDSLLNVFYFCRPFLLGEDQDDEARLWGGKRQWVGEHWWCKLTHVCQRWRNVILCSPSYLGICQVCTYGTPVADMLAHSPPLPLVIDYFDECHGITTEDEDEIVLALKQRNRVRRVRLHMPVTNLQKLVMAIDEEYPSLEYLVIMHRTDDNSTTLIFPEAFQAPRLRHLLLIGFALPLGPRLLLTGMDLVTLCLFMDHPSTYFQPNTLLQWISFMPQLETLVIVFVFPVPNRDVERQLMYTPITSYITLPHLRWFVFQGVSAYLEAVVRRITAPRLEKLQIDFFNQLTFSISGLLQFINRIENLSFESAKFEFSKGQVYVEVYPRGETELYALSIAVGCWHHDWQVFSVAQISNRLSQMFSAVEHLTLEHEVHDWSSEEHSEVDRIEWRYFLSSFSNVKTLHIDDGQHGLVEELSRCLQSDDGELSFELLPELQELKYSGSYDTYAQAQTEALLSPFETSSITPVSSEEVGNDFYT</sequence>
<dbReference type="SUPFAM" id="SSF52047">
    <property type="entry name" value="RNI-like"/>
    <property type="match status" value="1"/>
</dbReference>
<accession>A0A9P5JUH8</accession>
<reference evidence="1" key="2">
    <citation type="journal article" date="2020" name="Nat. Commun.">
        <title>Large-scale genome sequencing of mycorrhizal fungi provides insights into the early evolution of symbiotic traits.</title>
        <authorList>
            <person name="Miyauchi S."/>
            <person name="Kiss E."/>
            <person name="Kuo A."/>
            <person name="Drula E."/>
            <person name="Kohler A."/>
            <person name="Sanchez-Garcia M."/>
            <person name="Morin E."/>
            <person name="Andreopoulos B."/>
            <person name="Barry K.W."/>
            <person name="Bonito G."/>
            <person name="Buee M."/>
            <person name="Carver A."/>
            <person name="Chen C."/>
            <person name="Cichocki N."/>
            <person name="Clum A."/>
            <person name="Culley D."/>
            <person name="Crous P.W."/>
            <person name="Fauchery L."/>
            <person name="Girlanda M."/>
            <person name="Hayes R.D."/>
            <person name="Keri Z."/>
            <person name="LaButti K."/>
            <person name="Lipzen A."/>
            <person name="Lombard V."/>
            <person name="Magnuson J."/>
            <person name="Maillard F."/>
            <person name="Murat C."/>
            <person name="Nolan M."/>
            <person name="Ohm R.A."/>
            <person name="Pangilinan J."/>
            <person name="Pereira M.F."/>
            <person name="Perotto S."/>
            <person name="Peter M."/>
            <person name="Pfister S."/>
            <person name="Riley R."/>
            <person name="Sitrit Y."/>
            <person name="Stielow J.B."/>
            <person name="Szollosi G."/>
            <person name="Zifcakova L."/>
            <person name="Stursova M."/>
            <person name="Spatafora J.W."/>
            <person name="Tedersoo L."/>
            <person name="Vaario L.M."/>
            <person name="Yamada A."/>
            <person name="Yan M."/>
            <person name="Wang P."/>
            <person name="Xu J."/>
            <person name="Bruns T."/>
            <person name="Baldrian P."/>
            <person name="Vilgalys R."/>
            <person name="Dunand C."/>
            <person name="Henrissat B."/>
            <person name="Grigoriev I.V."/>
            <person name="Hibbett D."/>
            <person name="Nagy L.G."/>
            <person name="Martin F.M."/>
        </authorList>
    </citation>
    <scope>NUCLEOTIDE SEQUENCE</scope>
    <source>
        <strain evidence="1">Prilba</strain>
    </source>
</reference>
<proteinExistence type="predicted"/>
<dbReference type="AlphaFoldDB" id="A0A9P5JUH8"/>
<protein>
    <recommendedName>
        <fullName evidence="3">F-box domain-containing protein</fullName>
    </recommendedName>
</protein>
<dbReference type="EMBL" id="WHVB01000049">
    <property type="protein sequence ID" value="KAF8465161.1"/>
    <property type="molecule type" value="Genomic_DNA"/>
</dbReference>
<dbReference type="Proteomes" id="UP000759537">
    <property type="component" value="Unassembled WGS sequence"/>
</dbReference>
<reference evidence="1" key="1">
    <citation type="submission" date="2019-10" db="EMBL/GenBank/DDBJ databases">
        <authorList>
            <consortium name="DOE Joint Genome Institute"/>
            <person name="Kuo A."/>
            <person name="Miyauchi S."/>
            <person name="Kiss E."/>
            <person name="Drula E."/>
            <person name="Kohler A."/>
            <person name="Sanchez-Garcia M."/>
            <person name="Andreopoulos B."/>
            <person name="Barry K.W."/>
            <person name="Bonito G."/>
            <person name="Buee M."/>
            <person name="Carver A."/>
            <person name="Chen C."/>
            <person name="Cichocki N."/>
            <person name="Clum A."/>
            <person name="Culley D."/>
            <person name="Crous P.W."/>
            <person name="Fauchery L."/>
            <person name="Girlanda M."/>
            <person name="Hayes R."/>
            <person name="Keri Z."/>
            <person name="LaButti K."/>
            <person name="Lipzen A."/>
            <person name="Lombard V."/>
            <person name="Magnuson J."/>
            <person name="Maillard F."/>
            <person name="Morin E."/>
            <person name="Murat C."/>
            <person name="Nolan M."/>
            <person name="Ohm R."/>
            <person name="Pangilinan J."/>
            <person name="Pereira M."/>
            <person name="Perotto S."/>
            <person name="Peter M."/>
            <person name="Riley R."/>
            <person name="Sitrit Y."/>
            <person name="Stielow B."/>
            <person name="Szollosi G."/>
            <person name="Zifcakova L."/>
            <person name="Stursova M."/>
            <person name="Spatafora J.W."/>
            <person name="Tedersoo L."/>
            <person name="Vaario L.-M."/>
            <person name="Yamada A."/>
            <person name="Yan M."/>
            <person name="Wang P."/>
            <person name="Xu J."/>
            <person name="Bruns T."/>
            <person name="Baldrian P."/>
            <person name="Vilgalys R."/>
            <person name="Henrissat B."/>
            <person name="Grigoriev I.V."/>
            <person name="Hibbett D."/>
            <person name="Nagy L.G."/>
            <person name="Martin F.M."/>
        </authorList>
    </citation>
    <scope>NUCLEOTIDE SEQUENCE</scope>
    <source>
        <strain evidence="1">Prilba</strain>
    </source>
</reference>
<evidence type="ECO:0000313" key="2">
    <source>
        <dbReference type="Proteomes" id="UP000759537"/>
    </source>
</evidence>
<dbReference type="OrthoDB" id="3172239at2759"/>
<comment type="caution">
    <text evidence="1">The sequence shown here is derived from an EMBL/GenBank/DDBJ whole genome shotgun (WGS) entry which is preliminary data.</text>
</comment>
<keyword evidence="2" id="KW-1185">Reference proteome</keyword>
<evidence type="ECO:0000313" key="1">
    <source>
        <dbReference type="EMBL" id="KAF8465161.1"/>
    </source>
</evidence>